<reference evidence="1 2" key="1">
    <citation type="journal article" date="2018" name="Evol. Lett.">
        <title>Horizontal gene cluster transfer increased hallucinogenic mushroom diversity.</title>
        <authorList>
            <person name="Reynolds H.T."/>
            <person name="Vijayakumar V."/>
            <person name="Gluck-Thaler E."/>
            <person name="Korotkin H.B."/>
            <person name="Matheny P.B."/>
            <person name="Slot J.C."/>
        </authorList>
    </citation>
    <scope>NUCLEOTIDE SEQUENCE [LARGE SCALE GENOMIC DNA]</scope>
    <source>
        <strain evidence="1 2">2629</strain>
    </source>
</reference>
<proteinExistence type="predicted"/>
<dbReference type="Proteomes" id="UP000284842">
    <property type="component" value="Unassembled WGS sequence"/>
</dbReference>
<evidence type="ECO:0000313" key="2">
    <source>
        <dbReference type="Proteomes" id="UP000284842"/>
    </source>
</evidence>
<accession>A0A409WUN4</accession>
<organism evidence="1 2">
    <name type="scientific">Panaeolus cyanescens</name>
    <dbReference type="NCBI Taxonomy" id="181874"/>
    <lineage>
        <taxon>Eukaryota</taxon>
        <taxon>Fungi</taxon>
        <taxon>Dikarya</taxon>
        <taxon>Basidiomycota</taxon>
        <taxon>Agaricomycotina</taxon>
        <taxon>Agaricomycetes</taxon>
        <taxon>Agaricomycetidae</taxon>
        <taxon>Agaricales</taxon>
        <taxon>Agaricineae</taxon>
        <taxon>Galeropsidaceae</taxon>
        <taxon>Panaeolus</taxon>
    </lineage>
</organism>
<protein>
    <submittedName>
        <fullName evidence="1">Uncharacterized protein</fullName>
    </submittedName>
</protein>
<dbReference type="AlphaFoldDB" id="A0A409WUN4"/>
<gene>
    <name evidence="1" type="ORF">CVT24_012890</name>
</gene>
<sequence>MFWAKPSVMCPCTPSRDEICPKCSEQLAQFEGYLNCNLPAHERAAYEPESLSRGSQTFPLYLPNSILEKMDIARNNFEQHISAGAMSPVAAVQVMTVLVAGFQWLTQILRLLAIEVKGGPFTPDAVSIIRRISAKASVPNGMFFCGQRLRNICSGFADVYSCPRAASQMRDAHLHFLGFLKALQVACYAINE</sequence>
<dbReference type="EMBL" id="NHTK01005186">
    <property type="protein sequence ID" value="PPQ82212.1"/>
    <property type="molecule type" value="Genomic_DNA"/>
</dbReference>
<dbReference type="InParanoid" id="A0A409WUN4"/>
<evidence type="ECO:0000313" key="1">
    <source>
        <dbReference type="EMBL" id="PPQ82212.1"/>
    </source>
</evidence>
<name>A0A409WUN4_9AGAR</name>
<keyword evidence="2" id="KW-1185">Reference proteome</keyword>
<comment type="caution">
    <text evidence="1">The sequence shown here is derived from an EMBL/GenBank/DDBJ whole genome shotgun (WGS) entry which is preliminary data.</text>
</comment>